<organism evidence="1 2">
    <name type="scientific">Clunio marinus</name>
    <dbReference type="NCBI Taxonomy" id="568069"/>
    <lineage>
        <taxon>Eukaryota</taxon>
        <taxon>Metazoa</taxon>
        <taxon>Ecdysozoa</taxon>
        <taxon>Arthropoda</taxon>
        <taxon>Hexapoda</taxon>
        <taxon>Insecta</taxon>
        <taxon>Pterygota</taxon>
        <taxon>Neoptera</taxon>
        <taxon>Endopterygota</taxon>
        <taxon>Diptera</taxon>
        <taxon>Nematocera</taxon>
        <taxon>Chironomoidea</taxon>
        <taxon>Chironomidae</taxon>
        <taxon>Clunio</taxon>
    </lineage>
</organism>
<dbReference type="EMBL" id="CVRI01000069">
    <property type="protein sequence ID" value="CRL07020.1"/>
    <property type="molecule type" value="Genomic_DNA"/>
</dbReference>
<reference evidence="1 2" key="1">
    <citation type="submission" date="2015-04" db="EMBL/GenBank/DDBJ databases">
        <authorList>
            <person name="Syromyatnikov M.Y."/>
            <person name="Popov V.N."/>
        </authorList>
    </citation>
    <scope>NUCLEOTIDE SEQUENCE [LARGE SCALE GENOMIC DNA]</scope>
</reference>
<evidence type="ECO:0000313" key="1">
    <source>
        <dbReference type="EMBL" id="CRL07020.1"/>
    </source>
</evidence>
<gene>
    <name evidence="1" type="ORF">CLUMA_CG020036</name>
</gene>
<sequence length="64" mass="7433">MKNVLSLNMNPEGKSNSQIESRVLNKIFCRHEQTSNILFQVGSSLNYYLYELITVKIKKNKQKA</sequence>
<keyword evidence="2" id="KW-1185">Reference proteome</keyword>
<dbReference type="AlphaFoldDB" id="A0A1J1J5E2"/>
<dbReference type="Proteomes" id="UP000183832">
    <property type="component" value="Unassembled WGS sequence"/>
</dbReference>
<evidence type="ECO:0000313" key="2">
    <source>
        <dbReference type="Proteomes" id="UP000183832"/>
    </source>
</evidence>
<protein>
    <submittedName>
        <fullName evidence="1">CLUMA_CG020036, isoform A</fullName>
    </submittedName>
</protein>
<proteinExistence type="predicted"/>
<accession>A0A1J1J5E2</accession>
<name>A0A1J1J5E2_9DIPT</name>